<evidence type="ECO:0000313" key="2">
    <source>
        <dbReference type="Proteomes" id="UP001371456"/>
    </source>
</evidence>
<sequence length="248" mass="28132">MVFGRKVFYIKPERDTFATHLGPHTTIGSLPHALCLHICNWCDTGQVFWACFDKVNSSVYSVNRVLLFGYSKGETLMSVDDASDVCDVSSETTTHKIESHCSIRLNAYNFHLILVYMSHMMLPFSSVTCKDIRSVKHIEYPCISTNHVVGAVSPSALEKYIDAYDFHQYLNFRNFNVSWQPYTDVAFSHGDNSYTMLGLLEQLNATGEAPVYLWYNSNVEINLTTDVLQSGNWPGLIVFYADQSCIFL</sequence>
<dbReference type="AlphaFoldDB" id="A0AAN8Y6F2"/>
<evidence type="ECO:0000313" key="1">
    <source>
        <dbReference type="EMBL" id="KAK6778528.1"/>
    </source>
</evidence>
<organism evidence="1 2">
    <name type="scientific">Solanum bulbocastanum</name>
    <name type="common">Wild potato</name>
    <dbReference type="NCBI Taxonomy" id="147425"/>
    <lineage>
        <taxon>Eukaryota</taxon>
        <taxon>Viridiplantae</taxon>
        <taxon>Streptophyta</taxon>
        <taxon>Embryophyta</taxon>
        <taxon>Tracheophyta</taxon>
        <taxon>Spermatophyta</taxon>
        <taxon>Magnoliopsida</taxon>
        <taxon>eudicotyledons</taxon>
        <taxon>Gunneridae</taxon>
        <taxon>Pentapetalae</taxon>
        <taxon>asterids</taxon>
        <taxon>lamiids</taxon>
        <taxon>Solanales</taxon>
        <taxon>Solanaceae</taxon>
        <taxon>Solanoideae</taxon>
        <taxon>Solaneae</taxon>
        <taxon>Solanum</taxon>
    </lineage>
</organism>
<dbReference type="EMBL" id="JBANQN010000010">
    <property type="protein sequence ID" value="KAK6778528.1"/>
    <property type="molecule type" value="Genomic_DNA"/>
</dbReference>
<name>A0AAN8Y6F2_SOLBU</name>
<accession>A0AAN8Y6F2</accession>
<protein>
    <submittedName>
        <fullName evidence="1">Uncharacterized protein</fullName>
    </submittedName>
</protein>
<comment type="caution">
    <text evidence="1">The sequence shown here is derived from an EMBL/GenBank/DDBJ whole genome shotgun (WGS) entry which is preliminary data.</text>
</comment>
<reference evidence="1 2" key="1">
    <citation type="submission" date="2024-02" db="EMBL/GenBank/DDBJ databases">
        <title>de novo genome assembly of Solanum bulbocastanum strain 11H21.</title>
        <authorList>
            <person name="Hosaka A.J."/>
        </authorList>
    </citation>
    <scope>NUCLEOTIDE SEQUENCE [LARGE SCALE GENOMIC DNA]</scope>
    <source>
        <tissue evidence="1">Young leaves</tissue>
    </source>
</reference>
<keyword evidence="2" id="KW-1185">Reference proteome</keyword>
<proteinExistence type="predicted"/>
<dbReference type="Proteomes" id="UP001371456">
    <property type="component" value="Unassembled WGS sequence"/>
</dbReference>
<gene>
    <name evidence="1" type="ORF">RDI58_025246</name>
</gene>